<evidence type="ECO:0000259" key="6">
    <source>
        <dbReference type="SMART" id="SM00988"/>
    </source>
</evidence>
<dbReference type="AlphaFoldDB" id="A0A4P6ZFN3"/>
<dbReference type="Proteomes" id="UP000294419">
    <property type="component" value="Chromosome"/>
</dbReference>
<proteinExistence type="inferred from homology"/>
<dbReference type="GO" id="GO:0005737">
    <property type="term" value="C:cytoplasm"/>
    <property type="evidence" value="ECO:0007669"/>
    <property type="project" value="UniProtKB-SubCell"/>
</dbReference>
<dbReference type="CDD" id="cd00571">
    <property type="entry name" value="UreE"/>
    <property type="match status" value="1"/>
</dbReference>
<evidence type="ECO:0000256" key="1">
    <source>
        <dbReference type="ARBA" id="ARBA00004496"/>
    </source>
</evidence>
<dbReference type="Gene3D" id="3.30.70.790">
    <property type="entry name" value="UreE, C-terminal domain"/>
    <property type="match status" value="1"/>
</dbReference>
<dbReference type="GO" id="GO:0016151">
    <property type="term" value="F:nickel cation binding"/>
    <property type="evidence" value="ECO:0007669"/>
    <property type="project" value="UniProtKB-UniRule"/>
</dbReference>
<dbReference type="Gene3D" id="2.60.260.20">
    <property type="entry name" value="Urease metallochaperone UreE, N-terminal domain"/>
    <property type="match status" value="1"/>
</dbReference>
<dbReference type="InterPro" id="IPR036118">
    <property type="entry name" value="UreE_N_sf"/>
</dbReference>
<dbReference type="HAMAP" id="MF_00822">
    <property type="entry name" value="UreE"/>
    <property type="match status" value="1"/>
</dbReference>
<comment type="function">
    <text evidence="5">Involved in urease metallocenter assembly. Binds nickel. Probably functions as a nickel donor during metallocenter assembly.</text>
</comment>
<feature type="domain" description="UreE urease accessory N-terminal" evidence="6">
    <location>
        <begin position="6"/>
        <end position="70"/>
    </location>
</feature>
<sequence>MIINEISGNLSERPLHGKTVDYLDLEWYETTKRIQRKNTVQGQEIAIKFLREGQRLREGDILFENQEKIVAVNVLETDAIVITPKSMLEMGTVCYEIGNKHIPLFIQDGEVLLPFEMPMFRWLDAAGYQPEKTKKKLLNLLKSNVEPHGHGSLGSSLFTKILKMASSKDDE</sequence>
<gene>
    <name evidence="5 7" type="primary">ureE</name>
    <name evidence="7" type="ORF">NBC122_01641</name>
</gene>
<dbReference type="GO" id="GO:0006457">
    <property type="term" value="P:protein folding"/>
    <property type="evidence" value="ECO:0007669"/>
    <property type="project" value="InterPro"/>
</dbReference>
<comment type="similarity">
    <text evidence="5">Belongs to the UreE family.</text>
</comment>
<evidence type="ECO:0000256" key="4">
    <source>
        <dbReference type="ARBA" id="ARBA00023186"/>
    </source>
</evidence>
<name>A0A4P6ZFN3_9FLAO</name>
<dbReference type="Pfam" id="PF05194">
    <property type="entry name" value="UreE_C"/>
    <property type="match status" value="1"/>
</dbReference>
<comment type="subcellular location">
    <subcellularLocation>
        <location evidence="1 5">Cytoplasm</location>
    </subcellularLocation>
</comment>
<accession>A0A4P6ZFN3</accession>
<dbReference type="SMART" id="SM00988">
    <property type="entry name" value="UreE_N"/>
    <property type="match status" value="1"/>
</dbReference>
<keyword evidence="8" id="KW-1185">Reference proteome</keyword>
<evidence type="ECO:0000313" key="7">
    <source>
        <dbReference type="EMBL" id="QBO58456.1"/>
    </source>
</evidence>
<dbReference type="SUPFAM" id="SSF69737">
    <property type="entry name" value="Urease metallochaperone UreE, C-terminal domain"/>
    <property type="match status" value="1"/>
</dbReference>
<keyword evidence="4 5" id="KW-0143">Chaperone</keyword>
<dbReference type="EMBL" id="CP037954">
    <property type="protein sequence ID" value="QBO58456.1"/>
    <property type="molecule type" value="Genomic_DNA"/>
</dbReference>
<dbReference type="GO" id="GO:0051082">
    <property type="term" value="F:unfolded protein binding"/>
    <property type="evidence" value="ECO:0007669"/>
    <property type="project" value="UniProtKB-UniRule"/>
</dbReference>
<dbReference type="InterPro" id="IPR012406">
    <property type="entry name" value="UreE"/>
</dbReference>
<dbReference type="RefSeq" id="WP_133439884.1">
    <property type="nucleotide sequence ID" value="NZ_CP037954.1"/>
</dbReference>
<keyword evidence="3 5" id="KW-0533">Nickel</keyword>
<evidence type="ECO:0000256" key="2">
    <source>
        <dbReference type="ARBA" id="ARBA00022490"/>
    </source>
</evidence>
<dbReference type="PIRSF" id="PIRSF036402">
    <property type="entry name" value="Ureas_acces_UreE"/>
    <property type="match status" value="1"/>
</dbReference>
<evidence type="ECO:0000256" key="3">
    <source>
        <dbReference type="ARBA" id="ARBA00022596"/>
    </source>
</evidence>
<dbReference type="KEGG" id="csal:NBC122_01641"/>
<protein>
    <recommendedName>
        <fullName evidence="5">Urease accessory protein UreE</fullName>
    </recommendedName>
</protein>
<dbReference type="InterPro" id="IPR004029">
    <property type="entry name" value="UreE_N"/>
</dbReference>
<evidence type="ECO:0000313" key="8">
    <source>
        <dbReference type="Proteomes" id="UP000294419"/>
    </source>
</evidence>
<dbReference type="GO" id="GO:0065003">
    <property type="term" value="P:protein-containing complex assembly"/>
    <property type="evidence" value="ECO:0007669"/>
    <property type="project" value="InterPro"/>
</dbReference>
<keyword evidence="2 5" id="KW-0963">Cytoplasm</keyword>
<reference evidence="7 8" key="1">
    <citation type="submission" date="2019-03" db="EMBL/GenBank/DDBJ databases">
        <authorList>
            <person name="Kim H."/>
            <person name="Yu S.-M."/>
        </authorList>
    </citation>
    <scope>NUCLEOTIDE SEQUENCE [LARGE SCALE GENOMIC DNA]</scope>
    <source>
        <strain evidence="7 8">NBC122</strain>
    </source>
</reference>
<dbReference type="GO" id="GO:0019627">
    <property type="term" value="P:urea metabolic process"/>
    <property type="evidence" value="ECO:0007669"/>
    <property type="project" value="InterPro"/>
</dbReference>
<dbReference type="InterPro" id="IPR007864">
    <property type="entry name" value="UreE_C_dom"/>
</dbReference>
<evidence type="ECO:0000256" key="5">
    <source>
        <dbReference type="HAMAP-Rule" id="MF_00822"/>
    </source>
</evidence>
<dbReference type="SUPFAM" id="SSF69287">
    <property type="entry name" value="Urease metallochaperone UreE, N-terminal domain"/>
    <property type="match status" value="1"/>
</dbReference>
<dbReference type="NCBIfam" id="NF009754">
    <property type="entry name" value="PRK13261.1-6"/>
    <property type="match status" value="1"/>
</dbReference>
<dbReference type="Pfam" id="PF02814">
    <property type="entry name" value="UreE_N"/>
    <property type="match status" value="1"/>
</dbReference>
<organism evidence="7 8">
    <name type="scientific">Chryseobacterium salivictor</name>
    <dbReference type="NCBI Taxonomy" id="2547600"/>
    <lineage>
        <taxon>Bacteria</taxon>
        <taxon>Pseudomonadati</taxon>
        <taxon>Bacteroidota</taxon>
        <taxon>Flavobacteriia</taxon>
        <taxon>Flavobacteriales</taxon>
        <taxon>Weeksellaceae</taxon>
        <taxon>Chryseobacterium group</taxon>
        <taxon>Chryseobacterium</taxon>
    </lineage>
</organism>
<dbReference type="OrthoDB" id="9810882at2"/>